<proteinExistence type="predicted"/>
<organism evidence="2">
    <name type="scientific">Anguilla anguilla</name>
    <name type="common">European freshwater eel</name>
    <name type="synonym">Muraena anguilla</name>
    <dbReference type="NCBI Taxonomy" id="7936"/>
    <lineage>
        <taxon>Eukaryota</taxon>
        <taxon>Metazoa</taxon>
        <taxon>Chordata</taxon>
        <taxon>Craniata</taxon>
        <taxon>Vertebrata</taxon>
        <taxon>Euteleostomi</taxon>
        <taxon>Actinopterygii</taxon>
        <taxon>Neopterygii</taxon>
        <taxon>Teleostei</taxon>
        <taxon>Anguilliformes</taxon>
        <taxon>Anguillidae</taxon>
        <taxon>Anguilla</taxon>
    </lineage>
</organism>
<dbReference type="AlphaFoldDB" id="A0A0E9URC6"/>
<dbReference type="EMBL" id="GBXM01040210">
    <property type="protein sequence ID" value="JAH68367.1"/>
    <property type="molecule type" value="Transcribed_RNA"/>
</dbReference>
<protein>
    <submittedName>
        <fullName evidence="2">Uncharacterized protein</fullName>
    </submittedName>
</protein>
<name>A0A0E9URC6_ANGAN</name>
<accession>A0A0E9URC6</accession>
<sequence>MKMSTQHMAEISIVEQGAFSPPPYEMRRREGIPEPKAWNNCGHHFTSGSARLF</sequence>
<evidence type="ECO:0000313" key="2">
    <source>
        <dbReference type="EMBL" id="JAH68367.1"/>
    </source>
</evidence>
<feature type="region of interest" description="Disordered" evidence="1">
    <location>
        <begin position="12"/>
        <end position="36"/>
    </location>
</feature>
<reference evidence="2" key="1">
    <citation type="submission" date="2014-11" db="EMBL/GenBank/DDBJ databases">
        <authorList>
            <person name="Amaro Gonzalez C."/>
        </authorList>
    </citation>
    <scope>NUCLEOTIDE SEQUENCE</scope>
</reference>
<evidence type="ECO:0000256" key="1">
    <source>
        <dbReference type="SAM" id="MobiDB-lite"/>
    </source>
</evidence>
<reference evidence="2" key="2">
    <citation type="journal article" date="2015" name="Fish Shellfish Immunol.">
        <title>Early steps in the European eel (Anguilla anguilla)-Vibrio vulnificus interaction in the gills: Role of the RtxA13 toxin.</title>
        <authorList>
            <person name="Callol A."/>
            <person name="Pajuelo D."/>
            <person name="Ebbesson L."/>
            <person name="Teles M."/>
            <person name="MacKenzie S."/>
            <person name="Amaro C."/>
        </authorList>
    </citation>
    <scope>NUCLEOTIDE SEQUENCE</scope>
</reference>